<reference evidence="2" key="2">
    <citation type="journal article" date="2015" name="Fish Shellfish Immunol.">
        <title>Early steps in the European eel (Anguilla anguilla)-Vibrio vulnificus interaction in the gills: Role of the RtxA13 toxin.</title>
        <authorList>
            <person name="Callol A."/>
            <person name="Pajuelo D."/>
            <person name="Ebbesson L."/>
            <person name="Teles M."/>
            <person name="MacKenzie S."/>
            <person name="Amaro C."/>
        </authorList>
    </citation>
    <scope>NUCLEOTIDE SEQUENCE</scope>
</reference>
<accession>A0A0E9X1Z0</accession>
<dbReference type="EMBL" id="GBXM01011855">
    <property type="protein sequence ID" value="JAH96722.1"/>
    <property type="molecule type" value="Transcribed_RNA"/>
</dbReference>
<protein>
    <submittedName>
        <fullName evidence="2">Uncharacterized protein</fullName>
    </submittedName>
</protein>
<keyword evidence="1" id="KW-1133">Transmembrane helix</keyword>
<name>A0A0E9X1Z0_ANGAN</name>
<proteinExistence type="predicted"/>
<dbReference type="AlphaFoldDB" id="A0A0E9X1Z0"/>
<sequence>MNKSIKRQIDCSTFFSCLYLAVTLLVWYSENNLTFNSCLSYCCLLRRSPSHLCLDCQRVKLGTVGSLEA</sequence>
<reference evidence="2" key="1">
    <citation type="submission" date="2014-11" db="EMBL/GenBank/DDBJ databases">
        <authorList>
            <person name="Amaro Gonzalez C."/>
        </authorList>
    </citation>
    <scope>NUCLEOTIDE SEQUENCE</scope>
</reference>
<keyword evidence="1" id="KW-0812">Transmembrane</keyword>
<feature type="transmembrane region" description="Helical" evidence="1">
    <location>
        <begin position="12"/>
        <end position="29"/>
    </location>
</feature>
<keyword evidence="1" id="KW-0472">Membrane</keyword>
<evidence type="ECO:0000256" key="1">
    <source>
        <dbReference type="SAM" id="Phobius"/>
    </source>
</evidence>
<evidence type="ECO:0000313" key="2">
    <source>
        <dbReference type="EMBL" id="JAH96722.1"/>
    </source>
</evidence>
<organism evidence="2">
    <name type="scientific">Anguilla anguilla</name>
    <name type="common">European freshwater eel</name>
    <name type="synonym">Muraena anguilla</name>
    <dbReference type="NCBI Taxonomy" id="7936"/>
    <lineage>
        <taxon>Eukaryota</taxon>
        <taxon>Metazoa</taxon>
        <taxon>Chordata</taxon>
        <taxon>Craniata</taxon>
        <taxon>Vertebrata</taxon>
        <taxon>Euteleostomi</taxon>
        <taxon>Actinopterygii</taxon>
        <taxon>Neopterygii</taxon>
        <taxon>Teleostei</taxon>
        <taxon>Anguilliformes</taxon>
        <taxon>Anguillidae</taxon>
        <taxon>Anguilla</taxon>
    </lineage>
</organism>